<proteinExistence type="predicted"/>
<name>A0A1G4J9M4_9SACH</name>
<protein>
    <submittedName>
        <fullName evidence="1">LANO_0C08944g1_1</fullName>
    </submittedName>
</protein>
<accession>A0A1G4J9M4</accession>
<dbReference type="EMBL" id="LT598446">
    <property type="protein sequence ID" value="SCU86708.1"/>
    <property type="molecule type" value="Genomic_DNA"/>
</dbReference>
<evidence type="ECO:0000313" key="2">
    <source>
        <dbReference type="Proteomes" id="UP000189911"/>
    </source>
</evidence>
<reference evidence="2" key="1">
    <citation type="submission" date="2016-03" db="EMBL/GenBank/DDBJ databases">
        <authorList>
            <person name="Devillers Hugo."/>
        </authorList>
    </citation>
    <scope>NUCLEOTIDE SEQUENCE [LARGE SCALE GENOMIC DNA]</scope>
</reference>
<dbReference type="AlphaFoldDB" id="A0A1G4J9M4"/>
<gene>
    <name evidence="1" type="ORF">LANO_0C08944G</name>
</gene>
<sequence length="140" mass="15639">MAQRTPQVLRLLQYVCVGLALIASVELFKYSFRVNYDWVHCTPVKEQLSQGTSAYKIFSVGGPSCDKRGEFKSIMKKMASDYQPQVDGVSFCIKESKDVPPIHYPTGTPKGKPGYVAYVAYESDSPLISEVCQDATIMHF</sequence>
<keyword evidence="2" id="KW-1185">Reference proteome</keyword>
<dbReference type="Proteomes" id="UP000189911">
    <property type="component" value="Chromosome C"/>
</dbReference>
<evidence type="ECO:0000313" key="1">
    <source>
        <dbReference type="EMBL" id="SCU86708.1"/>
    </source>
</evidence>
<organism evidence="1 2">
    <name type="scientific">Lachancea nothofagi CBS 11611</name>
    <dbReference type="NCBI Taxonomy" id="1266666"/>
    <lineage>
        <taxon>Eukaryota</taxon>
        <taxon>Fungi</taxon>
        <taxon>Dikarya</taxon>
        <taxon>Ascomycota</taxon>
        <taxon>Saccharomycotina</taxon>
        <taxon>Saccharomycetes</taxon>
        <taxon>Saccharomycetales</taxon>
        <taxon>Saccharomycetaceae</taxon>
        <taxon>Lachancea</taxon>
    </lineage>
</organism>
<dbReference type="OrthoDB" id="3979149at2759"/>